<gene>
    <name evidence="3" type="ORF">CSOL1703_00011960</name>
</gene>
<evidence type="ECO:0000313" key="3">
    <source>
        <dbReference type="EMBL" id="CAH0046231.1"/>
    </source>
</evidence>
<keyword evidence="4" id="KW-1185">Reference proteome</keyword>
<feature type="region of interest" description="Disordered" evidence="1">
    <location>
        <begin position="336"/>
        <end position="365"/>
    </location>
</feature>
<organism evidence="3 4">
    <name type="scientific">Clonostachys solani</name>
    <dbReference type="NCBI Taxonomy" id="160281"/>
    <lineage>
        <taxon>Eukaryota</taxon>
        <taxon>Fungi</taxon>
        <taxon>Dikarya</taxon>
        <taxon>Ascomycota</taxon>
        <taxon>Pezizomycotina</taxon>
        <taxon>Sordariomycetes</taxon>
        <taxon>Hypocreomycetidae</taxon>
        <taxon>Hypocreales</taxon>
        <taxon>Bionectriaceae</taxon>
        <taxon>Clonostachys</taxon>
    </lineage>
</organism>
<feature type="domain" description="DUF7924" evidence="2">
    <location>
        <begin position="98"/>
        <end position="278"/>
    </location>
</feature>
<dbReference type="OrthoDB" id="5426775at2759"/>
<evidence type="ECO:0000259" key="2">
    <source>
        <dbReference type="Pfam" id="PF25545"/>
    </source>
</evidence>
<reference evidence="3 4" key="2">
    <citation type="submission" date="2021-10" db="EMBL/GenBank/DDBJ databases">
        <authorList>
            <person name="Piombo E."/>
        </authorList>
    </citation>
    <scope>NUCLEOTIDE SEQUENCE [LARGE SCALE GENOMIC DNA]</scope>
</reference>
<protein>
    <recommendedName>
        <fullName evidence="2">DUF7924 domain-containing protein</fullName>
    </recommendedName>
</protein>
<name>A0A9N9YZE2_9HYPO</name>
<sequence>MADTRLPTTVRTAKDGVRYGAYRERLRSNGIRMLRAHDEPPPHIQALLQDVLPVESVTINGCVDTAETRAMAINGVDEDRVKHLFQSLIADRIDRSRLEIVGNKLLDPLRVPNRLGQHRIVTPKPDLYLGYSYGHFGDDLQGLLWNSDTNIAKFAFLEMELKGDGQSSLGGLWVATNQCMGGASTFLNILNKLQSTLYENNLVEEAEALDPVVFSVASNGTEARLFATYSKSEGDFTTYFVRGFLLYDTSSRAILDTYIQHIVDWGTNRRLQKIESALQALHESGVGGGIPAPPTISGNEENEDPDSSETNQTYIEMTYIEMTDCSMTCSQVGMEVVSEPRQTWSKKRAADTQPSTSKRRRATGA</sequence>
<evidence type="ECO:0000256" key="1">
    <source>
        <dbReference type="SAM" id="MobiDB-lite"/>
    </source>
</evidence>
<dbReference type="PANTHER" id="PTHR42470">
    <property type="entry name" value="VAST DOMAIN-CONTAINING PROTEIN"/>
    <property type="match status" value="1"/>
</dbReference>
<dbReference type="EMBL" id="CABFOC020000014">
    <property type="protein sequence ID" value="CAH0046231.1"/>
    <property type="molecule type" value="Genomic_DNA"/>
</dbReference>
<proteinExistence type="predicted"/>
<reference evidence="4" key="1">
    <citation type="submission" date="2019-06" db="EMBL/GenBank/DDBJ databases">
        <authorList>
            <person name="Broberg M."/>
        </authorList>
    </citation>
    <scope>NUCLEOTIDE SEQUENCE [LARGE SCALE GENOMIC DNA]</scope>
</reference>
<comment type="caution">
    <text evidence="3">The sequence shown here is derived from an EMBL/GenBank/DDBJ whole genome shotgun (WGS) entry which is preliminary data.</text>
</comment>
<accession>A0A9N9YZE2</accession>
<dbReference type="AlphaFoldDB" id="A0A9N9YZE2"/>
<dbReference type="InterPro" id="IPR057684">
    <property type="entry name" value="DUF7924"/>
</dbReference>
<dbReference type="Proteomes" id="UP000775872">
    <property type="component" value="Unassembled WGS sequence"/>
</dbReference>
<evidence type="ECO:0000313" key="4">
    <source>
        <dbReference type="Proteomes" id="UP000775872"/>
    </source>
</evidence>
<dbReference type="Pfam" id="PF25545">
    <property type="entry name" value="DUF7924"/>
    <property type="match status" value="1"/>
</dbReference>
<feature type="region of interest" description="Disordered" evidence="1">
    <location>
        <begin position="284"/>
        <end position="309"/>
    </location>
</feature>
<dbReference type="PANTHER" id="PTHR42470:SF1">
    <property type="entry name" value="VAST DOMAIN-CONTAINING PROTEIN"/>
    <property type="match status" value="1"/>
</dbReference>